<reference evidence="1" key="2">
    <citation type="submission" date="2023-06" db="EMBL/GenBank/DDBJ databases">
        <authorList>
            <consortium name="Lawrence Berkeley National Laboratory"/>
            <person name="Haridas S."/>
            <person name="Hensen N."/>
            <person name="Bonometti L."/>
            <person name="Westerberg I."/>
            <person name="Brannstrom I.O."/>
            <person name="Guillou S."/>
            <person name="Cros-Aarteil S."/>
            <person name="Calhoun S."/>
            <person name="Kuo A."/>
            <person name="Mondo S."/>
            <person name="Pangilinan J."/>
            <person name="Riley R."/>
            <person name="LaButti K."/>
            <person name="Andreopoulos B."/>
            <person name="Lipzen A."/>
            <person name="Chen C."/>
            <person name="Yanf M."/>
            <person name="Daum C."/>
            <person name="Ng V."/>
            <person name="Clum A."/>
            <person name="Steindorff A."/>
            <person name="Ohm R."/>
            <person name="Martin F."/>
            <person name="Silar P."/>
            <person name="Natvig D."/>
            <person name="Lalanne C."/>
            <person name="Gautier V."/>
            <person name="Ament-velasquez S.L."/>
            <person name="Kruys A."/>
            <person name="Hutchinson M.I."/>
            <person name="Powell A.J."/>
            <person name="Barry K."/>
            <person name="Miller A.N."/>
            <person name="Grigoriev I.V."/>
            <person name="Debuchy R."/>
            <person name="Gladieux P."/>
            <person name="Thoren M.H."/>
            <person name="Johannesson H."/>
        </authorList>
    </citation>
    <scope>NUCLEOTIDE SEQUENCE</scope>
    <source>
        <strain evidence="1">CBS 232.78</strain>
    </source>
</reference>
<evidence type="ECO:0000313" key="2">
    <source>
        <dbReference type="Proteomes" id="UP001285441"/>
    </source>
</evidence>
<reference evidence="1" key="1">
    <citation type="journal article" date="2023" name="Mol. Phylogenet. Evol.">
        <title>Genome-scale phylogeny and comparative genomics of the fungal order Sordariales.</title>
        <authorList>
            <person name="Hensen N."/>
            <person name="Bonometti L."/>
            <person name="Westerberg I."/>
            <person name="Brannstrom I.O."/>
            <person name="Guillou S."/>
            <person name="Cros-Aarteil S."/>
            <person name="Calhoun S."/>
            <person name="Haridas S."/>
            <person name="Kuo A."/>
            <person name="Mondo S."/>
            <person name="Pangilinan J."/>
            <person name="Riley R."/>
            <person name="LaButti K."/>
            <person name="Andreopoulos B."/>
            <person name="Lipzen A."/>
            <person name="Chen C."/>
            <person name="Yan M."/>
            <person name="Daum C."/>
            <person name="Ng V."/>
            <person name="Clum A."/>
            <person name="Steindorff A."/>
            <person name="Ohm R.A."/>
            <person name="Martin F."/>
            <person name="Silar P."/>
            <person name="Natvig D.O."/>
            <person name="Lalanne C."/>
            <person name="Gautier V."/>
            <person name="Ament-Velasquez S.L."/>
            <person name="Kruys A."/>
            <person name="Hutchinson M.I."/>
            <person name="Powell A.J."/>
            <person name="Barry K."/>
            <person name="Miller A.N."/>
            <person name="Grigoriev I.V."/>
            <person name="Debuchy R."/>
            <person name="Gladieux P."/>
            <person name="Hiltunen Thoren M."/>
            <person name="Johannesson H."/>
        </authorList>
    </citation>
    <scope>NUCLEOTIDE SEQUENCE</scope>
    <source>
        <strain evidence="1">CBS 232.78</strain>
    </source>
</reference>
<keyword evidence="2" id="KW-1185">Reference proteome</keyword>
<accession>A0AAE0NT50</accession>
<protein>
    <submittedName>
        <fullName evidence="1">Uncharacterized protein</fullName>
    </submittedName>
</protein>
<sequence>MRRFFSLLFSSLRQAARARAKYPNIGISEAAQSALRPFQLGTRDLTRAASASSPFTTAPFLCFVPTLWAQTRRSPC</sequence>
<dbReference type="EMBL" id="JAULSW010000003">
    <property type="protein sequence ID" value="KAK3387243.1"/>
    <property type="molecule type" value="Genomic_DNA"/>
</dbReference>
<dbReference type="Proteomes" id="UP001285441">
    <property type="component" value="Unassembled WGS sequence"/>
</dbReference>
<name>A0AAE0NT50_9PEZI</name>
<proteinExistence type="predicted"/>
<organism evidence="1 2">
    <name type="scientific">Podospora didyma</name>
    <dbReference type="NCBI Taxonomy" id="330526"/>
    <lineage>
        <taxon>Eukaryota</taxon>
        <taxon>Fungi</taxon>
        <taxon>Dikarya</taxon>
        <taxon>Ascomycota</taxon>
        <taxon>Pezizomycotina</taxon>
        <taxon>Sordariomycetes</taxon>
        <taxon>Sordariomycetidae</taxon>
        <taxon>Sordariales</taxon>
        <taxon>Podosporaceae</taxon>
        <taxon>Podospora</taxon>
    </lineage>
</organism>
<dbReference type="AlphaFoldDB" id="A0AAE0NT50"/>
<gene>
    <name evidence="1" type="ORF">B0H63DRAFT_469600</name>
</gene>
<evidence type="ECO:0000313" key="1">
    <source>
        <dbReference type="EMBL" id="KAK3387243.1"/>
    </source>
</evidence>
<comment type="caution">
    <text evidence="1">The sequence shown here is derived from an EMBL/GenBank/DDBJ whole genome shotgun (WGS) entry which is preliminary data.</text>
</comment>